<keyword evidence="1" id="KW-0472">Membrane</keyword>
<dbReference type="InterPro" id="IPR013137">
    <property type="entry name" value="Znf_TFIIB"/>
</dbReference>
<dbReference type="InterPro" id="IPR013429">
    <property type="entry name" value="Regulatory_FmdB_Zinc_ribbon"/>
</dbReference>
<keyword evidence="1" id="KW-1133">Transmembrane helix</keyword>
<evidence type="ECO:0000313" key="3">
    <source>
        <dbReference type="EMBL" id="MCE5172665.1"/>
    </source>
</evidence>
<gene>
    <name evidence="3" type="ORF">LQV63_25680</name>
</gene>
<evidence type="ECO:0000313" key="4">
    <source>
        <dbReference type="Proteomes" id="UP001199916"/>
    </source>
</evidence>
<feature type="domain" description="Putative regulatory protein FmdB zinc ribbon" evidence="2">
    <location>
        <begin position="55"/>
        <end position="86"/>
    </location>
</feature>
<dbReference type="Proteomes" id="UP001199916">
    <property type="component" value="Unassembled WGS sequence"/>
</dbReference>
<accession>A0ABS8YQP9</accession>
<reference evidence="3 4" key="1">
    <citation type="submission" date="2021-11" db="EMBL/GenBank/DDBJ databases">
        <title>Draft genome sequence of Paenibacillus profundus YoMME, a new Gram-positive bacteria with exoelectrogenic properties.</title>
        <authorList>
            <person name="Hubenova Y."/>
            <person name="Hubenova E."/>
            <person name="Manasiev Y."/>
            <person name="Peykov S."/>
            <person name="Mitov M."/>
        </authorList>
    </citation>
    <scope>NUCLEOTIDE SEQUENCE [LARGE SCALE GENOMIC DNA]</scope>
    <source>
        <strain evidence="3 4">YoMME</strain>
    </source>
</reference>
<feature type="transmembrane region" description="Helical" evidence="1">
    <location>
        <begin position="317"/>
        <end position="340"/>
    </location>
</feature>
<dbReference type="SMART" id="SM00834">
    <property type="entry name" value="CxxC_CXXC_SSSS"/>
    <property type="match status" value="2"/>
</dbReference>
<evidence type="ECO:0000259" key="2">
    <source>
        <dbReference type="SMART" id="SM00834"/>
    </source>
</evidence>
<keyword evidence="4" id="KW-1185">Reference proteome</keyword>
<dbReference type="PANTHER" id="PTHR37826:SF3">
    <property type="entry name" value="J DOMAIN-CONTAINING PROTEIN"/>
    <property type="match status" value="1"/>
</dbReference>
<proteinExistence type="predicted"/>
<evidence type="ECO:0000256" key="1">
    <source>
        <dbReference type="SAM" id="Phobius"/>
    </source>
</evidence>
<keyword evidence="1" id="KW-0812">Transmembrane</keyword>
<feature type="domain" description="Putative regulatory protein FmdB zinc ribbon" evidence="2">
    <location>
        <begin position="1"/>
        <end position="40"/>
    </location>
</feature>
<dbReference type="EMBL" id="JAJNBZ010000032">
    <property type="protein sequence ID" value="MCE5172665.1"/>
    <property type="molecule type" value="Genomic_DNA"/>
</dbReference>
<dbReference type="Gene3D" id="2.20.28.30">
    <property type="entry name" value="RNA polymerase ii, chain L"/>
    <property type="match status" value="2"/>
</dbReference>
<organism evidence="3 4">
    <name type="scientific">Paenibacillus profundus</name>
    <dbReference type="NCBI Taxonomy" id="1173085"/>
    <lineage>
        <taxon>Bacteria</taxon>
        <taxon>Bacillati</taxon>
        <taxon>Bacillota</taxon>
        <taxon>Bacilli</taxon>
        <taxon>Bacillales</taxon>
        <taxon>Paenibacillaceae</taxon>
        <taxon>Paenibacillus</taxon>
    </lineage>
</organism>
<comment type="caution">
    <text evidence="3">The sequence shown here is derived from an EMBL/GenBank/DDBJ whole genome shotgun (WGS) entry which is preliminary data.</text>
</comment>
<dbReference type="PANTHER" id="PTHR37826">
    <property type="entry name" value="FLOTILLIN BAND_7_5 DOMAIN PROTEIN"/>
    <property type="match status" value="1"/>
</dbReference>
<dbReference type="RefSeq" id="WP_233698748.1">
    <property type="nucleotide sequence ID" value="NZ_JAJNBZ010000032.1"/>
</dbReference>
<name>A0ABS8YQP9_9BACL</name>
<dbReference type="Pfam" id="PF08271">
    <property type="entry name" value="Zn_Ribbon_TF"/>
    <property type="match status" value="1"/>
</dbReference>
<protein>
    <submittedName>
        <fullName evidence="3">TFIIB-type zinc ribbon-containing protein</fullName>
    </submittedName>
</protein>
<sequence>MPIIEYKCPNCGSGMVFDADTGMLSCYSCGRKDNIEQIPDPLTKHVFSEEDEAREYHCNSCGAVIMTEAETSATSCSFCGSAVVLSDRLTGELAPVKIIPFSISKEQAMKAFRKWCGKGLVTPSGFMTADRIKGITGLYVPFWLYDLHNDVEVYARATKVSTYRSGDYEYTKTDYYDLYREICLDYVKVPIDASEKMNDELMDKLEPFPYDKLESFKTPYLAGYIAEKYSYNDEELYPRVKDKIDKYIYSYINSTVSGYATVNYTDVDIDTELERADYVLLPVWMVQYDYNKRKYTFAMNGQTGKVVGKPPISKMKVAGWFAGISGISFLTLHLVSSWIIGGGFW</sequence>